<protein>
    <submittedName>
        <fullName evidence="4">Prolyl oligopeptidase family serine peptidase</fullName>
    </submittedName>
</protein>
<dbReference type="SUPFAM" id="SSF82171">
    <property type="entry name" value="DPP6 N-terminal domain-like"/>
    <property type="match status" value="1"/>
</dbReference>
<dbReference type="InterPro" id="IPR011659">
    <property type="entry name" value="WD40"/>
</dbReference>
<dbReference type="Gene3D" id="2.120.10.30">
    <property type="entry name" value="TolB, C-terminal domain"/>
    <property type="match status" value="2"/>
</dbReference>
<dbReference type="InterPro" id="IPR001375">
    <property type="entry name" value="Peptidase_S9_cat"/>
</dbReference>
<evidence type="ECO:0000256" key="1">
    <source>
        <dbReference type="ARBA" id="ARBA00022801"/>
    </source>
</evidence>
<dbReference type="Pfam" id="PF07676">
    <property type="entry name" value="PD40"/>
    <property type="match status" value="3"/>
</dbReference>
<dbReference type="AlphaFoldDB" id="A0A7K3M5T7"/>
<sequence>MVSAEQLTMVRDLIADLPVAADPQLSSDGAWVAWMAGPPTKADDHFTGSVWLAPTDGLTPPRRLTAAGKHRDHHPRWSPSEGTIAFLSDRHDRGTDAVMCISVDGGEAEPLVRRERSIETFAWSPDGRRIAFVAPDEPDEEDQRRERERDDADVYGERWPYARLYLVDIDDGGVTALPSGDRNVTGIAWSPDGTSIGFVAAPTPELDSGAQAEIYRLDVRSGAVRRLCAAPDAHWLTWLSDGRLLWTGCRSGHRRAALATWSVAEDGGEPRMVTRRDDVCEVQVQPVAGGDGAVVAVAEGMATWLRWDDDEKLGYDAPGAEIRGLAVAHPTGSAPVLAVVRSRGDQPPELWAGSPESLRQISEHQASWHGLELGRQRPFEWTAPDGLRLDGLVHVPPRHPGGPLPAVVLVHGGPYARCTTGFHVYPLHWAQWLALHGYAVLEPNYRGGAGRGDEFAVAARSGVGGDEFGDVMSMVDAAVARGIADPDRLGIGGWSQGGFMTAWAITQTDRFKAGVMGAGVSDWGGLTMNTDMPVFESQLCGGTPWDGPGPHEWARRSPISFASQASTPLLILHGEQDRRIPVGQAVGFARALRQYGCPVRQVVYPREGHAVAERQHVLDVHDRVRDWFARWL</sequence>
<dbReference type="GO" id="GO:0004252">
    <property type="term" value="F:serine-type endopeptidase activity"/>
    <property type="evidence" value="ECO:0007669"/>
    <property type="project" value="TreeGrafter"/>
</dbReference>
<organism evidence="4 5">
    <name type="scientific">Phytoactinopolyspora mesophila</name>
    <dbReference type="NCBI Taxonomy" id="2650750"/>
    <lineage>
        <taxon>Bacteria</taxon>
        <taxon>Bacillati</taxon>
        <taxon>Actinomycetota</taxon>
        <taxon>Actinomycetes</taxon>
        <taxon>Jiangellales</taxon>
        <taxon>Jiangellaceae</taxon>
        <taxon>Phytoactinopolyspora</taxon>
    </lineage>
</organism>
<dbReference type="GO" id="GO:0006508">
    <property type="term" value="P:proteolysis"/>
    <property type="evidence" value="ECO:0007669"/>
    <property type="project" value="InterPro"/>
</dbReference>
<keyword evidence="1" id="KW-0378">Hydrolase</keyword>
<dbReference type="RefSeq" id="WP_162451378.1">
    <property type="nucleotide sequence ID" value="NZ_WLZY01000005.1"/>
</dbReference>
<dbReference type="InterPro" id="IPR011042">
    <property type="entry name" value="6-blade_b-propeller_TolB-like"/>
</dbReference>
<evidence type="ECO:0000256" key="2">
    <source>
        <dbReference type="ARBA" id="ARBA00022825"/>
    </source>
</evidence>
<dbReference type="Pfam" id="PF00326">
    <property type="entry name" value="Peptidase_S9"/>
    <property type="match status" value="1"/>
</dbReference>
<keyword evidence="5" id="KW-1185">Reference proteome</keyword>
<accession>A0A7K3M5T7</accession>
<comment type="caution">
    <text evidence="4">The sequence shown here is derived from an EMBL/GenBank/DDBJ whole genome shotgun (WGS) entry which is preliminary data.</text>
</comment>
<reference evidence="4 5" key="1">
    <citation type="submission" date="2019-11" db="EMBL/GenBank/DDBJ databases">
        <authorList>
            <person name="Li X.-J."/>
            <person name="Feng X.-M."/>
        </authorList>
    </citation>
    <scope>NUCLEOTIDE SEQUENCE [LARGE SCALE GENOMIC DNA]</scope>
    <source>
        <strain evidence="4 5">XMNu-373</strain>
    </source>
</reference>
<dbReference type="SUPFAM" id="SSF53474">
    <property type="entry name" value="alpha/beta-Hydrolases"/>
    <property type="match status" value="1"/>
</dbReference>
<dbReference type="Gene3D" id="3.40.50.1820">
    <property type="entry name" value="alpha/beta hydrolase"/>
    <property type="match status" value="1"/>
</dbReference>
<proteinExistence type="predicted"/>
<gene>
    <name evidence="4" type="ORF">F7O44_16595</name>
</gene>
<evidence type="ECO:0000313" key="5">
    <source>
        <dbReference type="Proteomes" id="UP000460435"/>
    </source>
</evidence>
<dbReference type="EMBL" id="WLZY01000005">
    <property type="protein sequence ID" value="NDL58689.1"/>
    <property type="molecule type" value="Genomic_DNA"/>
</dbReference>
<evidence type="ECO:0000259" key="3">
    <source>
        <dbReference type="Pfam" id="PF00326"/>
    </source>
</evidence>
<keyword evidence="2" id="KW-0720">Serine protease</keyword>
<feature type="domain" description="Peptidase S9 prolyl oligopeptidase catalytic" evidence="3">
    <location>
        <begin position="430"/>
        <end position="632"/>
    </location>
</feature>
<dbReference type="PANTHER" id="PTHR42776:SF27">
    <property type="entry name" value="DIPEPTIDYL PEPTIDASE FAMILY MEMBER 6"/>
    <property type="match status" value="1"/>
</dbReference>
<dbReference type="PANTHER" id="PTHR42776">
    <property type="entry name" value="SERINE PEPTIDASE S9 FAMILY MEMBER"/>
    <property type="match status" value="1"/>
</dbReference>
<keyword evidence="2" id="KW-0645">Protease</keyword>
<dbReference type="Proteomes" id="UP000460435">
    <property type="component" value="Unassembled WGS sequence"/>
</dbReference>
<dbReference type="InterPro" id="IPR029058">
    <property type="entry name" value="AB_hydrolase_fold"/>
</dbReference>
<evidence type="ECO:0000313" key="4">
    <source>
        <dbReference type="EMBL" id="NDL58689.1"/>
    </source>
</evidence>
<name>A0A7K3M5T7_9ACTN</name>